<organism evidence="3 4">
    <name type="scientific">Mytilus edulis</name>
    <name type="common">Blue mussel</name>
    <dbReference type="NCBI Taxonomy" id="6550"/>
    <lineage>
        <taxon>Eukaryota</taxon>
        <taxon>Metazoa</taxon>
        <taxon>Spiralia</taxon>
        <taxon>Lophotrochozoa</taxon>
        <taxon>Mollusca</taxon>
        <taxon>Bivalvia</taxon>
        <taxon>Autobranchia</taxon>
        <taxon>Pteriomorphia</taxon>
        <taxon>Mytilida</taxon>
        <taxon>Mytiloidea</taxon>
        <taxon>Mytilidae</taxon>
        <taxon>Mytilinae</taxon>
        <taxon>Mytilus</taxon>
    </lineage>
</organism>
<evidence type="ECO:0000313" key="3">
    <source>
        <dbReference type="EMBL" id="CAG2184821.1"/>
    </source>
</evidence>
<protein>
    <recommendedName>
        <fullName evidence="5">Reverse transcriptase</fullName>
    </recommendedName>
</protein>
<keyword evidence="1" id="KW-0175">Coiled coil</keyword>
<name>A0A8S3PMD4_MYTED</name>
<dbReference type="AlphaFoldDB" id="A0A8S3PMD4"/>
<dbReference type="OrthoDB" id="6038825at2759"/>
<accession>A0A8S3PMD4</accession>
<evidence type="ECO:0008006" key="5">
    <source>
        <dbReference type="Google" id="ProtNLM"/>
    </source>
</evidence>
<comment type="caution">
    <text evidence="3">The sequence shown here is derived from an EMBL/GenBank/DDBJ whole genome shotgun (WGS) entry which is preliminary data.</text>
</comment>
<evidence type="ECO:0000256" key="2">
    <source>
        <dbReference type="SAM" id="MobiDB-lite"/>
    </source>
</evidence>
<evidence type="ECO:0000256" key="1">
    <source>
        <dbReference type="SAM" id="Coils"/>
    </source>
</evidence>
<reference evidence="3" key="1">
    <citation type="submission" date="2021-03" db="EMBL/GenBank/DDBJ databases">
        <authorList>
            <person name="Bekaert M."/>
        </authorList>
    </citation>
    <scope>NUCLEOTIDE SEQUENCE</scope>
</reference>
<feature type="compositionally biased region" description="Basic and acidic residues" evidence="2">
    <location>
        <begin position="59"/>
        <end position="97"/>
    </location>
</feature>
<sequence length="359" mass="41618">MKCVQPHSGNQRTERSGQTEEETIQEANHSDDSLPVTQGEDEHEEQPTEVEQLDEAEEIERIEPTVHREDGIETTVRREDRIEPTTRREENEPRKEKIKWPTNADKAAWKALDEDLENILEATLAGSVDRKITAMTSIIYSVGKDRFGVVPQGKQPTKQGHSNRRQKKIKELRGDLRRLKKRYKVARRKKRKMQKNITFVNFVRAGEKKDNQAEGLGILGTASDWQMTADIHQRMSFPAEIAATSLRPDIVIWSQGTRQAVLLELTVPWEDRIEEAYERKMAKYQQLVEDCKQRGWRTWCMAIEVGCRGFAGQSMWRALRTLGVVGAERKKLITEVCREAEVASQWIWRKRDEVWKSAK</sequence>
<gene>
    <name evidence="3" type="ORF">MEDL_476</name>
</gene>
<dbReference type="EMBL" id="CAJPWZ010000041">
    <property type="protein sequence ID" value="CAG2184821.1"/>
    <property type="molecule type" value="Genomic_DNA"/>
</dbReference>
<dbReference type="Proteomes" id="UP000683360">
    <property type="component" value="Unassembled WGS sequence"/>
</dbReference>
<feature type="compositionally biased region" description="Acidic residues" evidence="2">
    <location>
        <begin position="39"/>
        <end position="58"/>
    </location>
</feature>
<evidence type="ECO:0000313" key="4">
    <source>
        <dbReference type="Proteomes" id="UP000683360"/>
    </source>
</evidence>
<keyword evidence="4" id="KW-1185">Reference proteome</keyword>
<proteinExistence type="predicted"/>
<feature type="coiled-coil region" evidence="1">
    <location>
        <begin position="162"/>
        <end position="196"/>
    </location>
</feature>
<feature type="region of interest" description="Disordered" evidence="2">
    <location>
        <begin position="1"/>
        <end position="97"/>
    </location>
</feature>